<dbReference type="Proteomes" id="UP000733379">
    <property type="component" value="Unassembled WGS sequence"/>
</dbReference>
<organism evidence="2 3">
    <name type="scientific">Nocardia albiluteola</name>
    <dbReference type="NCBI Taxonomy" id="2842303"/>
    <lineage>
        <taxon>Bacteria</taxon>
        <taxon>Bacillati</taxon>
        <taxon>Actinomycetota</taxon>
        <taxon>Actinomycetes</taxon>
        <taxon>Mycobacteriales</taxon>
        <taxon>Nocardiaceae</taxon>
        <taxon>Nocardia</taxon>
    </lineage>
</organism>
<feature type="transmembrane region" description="Helical" evidence="1">
    <location>
        <begin position="30"/>
        <end position="52"/>
    </location>
</feature>
<evidence type="ECO:0000313" key="3">
    <source>
        <dbReference type="Proteomes" id="UP000733379"/>
    </source>
</evidence>
<protein>
    <submittedName>
        <fullName evidence="2">Uncharacterized protein</fullName>
    </submittedName>
</protein>
<proteinExistence type="predicted"/>
<reference evidence="2 3" key="1">
    <citation type="submission" date="2021-06" db="EMBL/GenBank/DDBJ databases">
        <title>Actinomycetes sequencing.</title>
        <authorList>
            <person name="Shan Q."/>
        </authorList>
    </citation>
    <scope>NUCLEOTIDE SEQUENCE [LARGE SCALE GENOMIC DNA]</scope>
    <source>
        <strain evidence="2 3">NEAU-G5</strain>
    </source>
</reference>
<keyword evidence="1" id="KW-0812">Transmembrane</keyword>
<keyword evidence="1" id="KW-0472">Membrane</keyword>
<keyword evidence="1" id="KW-1133">Transmembrane helix</keyword>
<gene>
    <name evidence="2" type="ORF">KO481_16380</name>
</gene>
<sequence length="53" mass="6012">MRTDALDRLSRPRSRPALCGSIDERNEMDIIGTAINLWHGFLDVIALASWFLP</sequence>
<evidence type="ECO:0000313" key="2">
    <source>
        <dbReference type="EMBL" id="MBU3063098.1"/>
    </source>
</evidence>
<keyword evidence="3" id="KW-1185">Reference proteome</keyword>
<dbReference type="EMBL" id="JAHKNI010000005">
    <property type="protein sequence ID" value="MBU3063098.1"/>
    <property type="molecule type" value="Genomic_DNA"/>
</dbReference>
<accession>A0ABS6AZ02</accession>
<dbReference type="RefSeq" id="WP_215918019.1">
    <property type="nucleotide sequence ID" value="NZ_JAHKNI010000005.1"/>
</dbReference>
<evidence type="ECO:0000256" key="1">
    <source>
        <dbReference type="SAM" id="Phobius"/>
    </source>
</evidence>
<name>A0ABS6AZ02_9NOCA</name>
<comment type="caution">
    <text evidence="2">The sequence shown here is derived from an EMBL/GenBank/DDBJ whole genome shotgun (WGS) entry which is preliminary data.</text>
</comment>